<protein>
    <submittedName>
        <fullName evidence="1">Uncharacterized protein</fullName>
    </submittedName>
</protein>
<dbReference type="AlphaFoldDB" id="A0A1V9WYD5"/>
<dbReference type="Proteomes" id="UP000192247">
    <property type="component" value="Unassembled WGS sequence"/>
</dbReference>
<evidence type="ECO:0000313" key="1">
    <source>
        <dbReference type="EMBL" id="OQR66239.1"/>
    </source>
</evidence>
<reference evidence="1 2" key="1">
    <citation type="journal article" date="2017" name="Gigascience">
        <title>Draft genome of the honey bee ectoparasitic mite, Tropilaelaps mercedesae, is shaped by the parasitic life history.</title>
        <authorList>
            <person name="Dong X."/>
            <person name="Armstrong S.D."/>
            <person name="Xia D."/>
            <person name="Makepeace B.L."/>
            <person name="Darby A.C."/>
            <person name="Kadowaki T."/>
        </authorList>
    </citation>
    <scope>NUCLEOTIDE SEQUENCE [LARGE SCALE GENOMIC DNA]</scope>
    <source>
        <strain evidence="1">Wuxi-XJTLU</strain>
    </source>
</reference>
<name>A0A1V9WYD5_9ACAR</name>
<accession>A0A1V9WYD5</accession>
<dbReference type="EMBL" id="MNPL01033282">
    <property type="protein sequence ID" value="OQR66239.1"/>
    <property type="molecule type" value="Genomic_DNA"/>
</dbReference>
<evidence type="ECO:0000313" key="2">
    <source>
        <dbReference type="Proteomes" id="UP000192247"/>
    </source>
</evidence>
<comment type="caution">
    <text evidence="1">The sequence shown here is derived from an EMBL/GenBank/DDBJ whole genome shotgun (WGS) entry which is preliminary data.</text>
</comment>
<keyword evidence="2" id="KW-1185">Reference proteome</keyword>
<organism evidence="1 2">
    <name type="scientific">Tropilaelaps mercedesae</name>
    <dbReference type="NCBI Taxonomy" id="418985"/>
    <lineage>
        <taxon>Eukaryota</taxon>
        <taxon>Metazoa</taxon>
        <taxon>Ecdysozoa</taxon>
        <taxon>Arthropoda</taxon>
        <taxon>Chelicerata</taxon>
        <taxon>Arachnida</taxon>
        <taxon>Acari</taxon>
        <taxon>Parasitiformes</taxon>
        <taxon>Mesostigmata</taxon>
        <taxon>Gamasina</taxon>
        <taxon>Dermanyssoidea</taxon>
        <taxon>Laelapidae</taxon>
        <taxon>Tropilaelaps</taxon>
    </lineage>
</organism>
<proteinExistence type="predicted"/>
<dbReference type="InParanoid" id="A0A1V9WYD5"/>
<sequence>MPPDSATLRLTSTARARARRQGHFDDEGLVVVGGVASSTGPNRPRLVCPRPWLTASRSVSSTAAGVSKRVGACATPSAKAACSGTALKSLLERTTDDEVVACVECIVHRPHLSGLFAASEEVISRRLFCWLLSVIHRNEDAVKRHFDEHQNELSAVVGVSSRRYQATGQGSSTSAGVECRSSYARRERELTGTPRDAGAPAPSADQRCLMDTRGVSDCVVVFMCTSS</sequence>
<gene>
    <name evidence="1" type="ORF">BIW11_14285</name>
</gene>